<feature type="domain" description="CobW C-terminal" evidence="3">
    <location>
        <begin position="208"/>
        <end position="262"/>
    </location>
</feature>
<dbReference type="InterPro" id="IPR051316">
    <property type="entry name" value="Zinc-reg_GTPase_activator"/>
</dbReference>
<accession>A0A4V3ARP6</accession>
<reference evidence="4 5" key="1">
    <citation type="submission" date="2019-03" db="EMBL/GenBank/DDBJ databases">
        <title>Ruegeria lutea sp. nov., a novel strain, isolated from marine sediment, the Masan Bay, South Korea.</title>
        <authorList>
            <person name="Kim J."/>
            <person name="Kim D.-Y."/>
            <person name="Lee S.-S."/>
        </authorList>
    </citation>
    <scope>NUCLEOTIDE SEQUENCE [LARGE SCALE GENOMIC DNA]</scope>
    <source>
        <strain evidence="4 5">318-1</strain>
    </source>
</reference>
<dbReference type="PANTHER" id="PTHR13748:SF62">
    <property type="entry name" value="COBW DOMAIN-CONTAINING PROTEIN"/>
    <property type="match status" value="1"/>
</dbReference>
<dbReference type="Pfam" id="PF07683">
    <property type="entry name" value="CobW_C"/>
    <property type="match status" value="1"/>
</dbReference>
<dbReference type="RefSeq" id="WP_133359820.1">
    <property type="nucleotide sequence ID" value="NZ_SMUV01000065.1"/>
</dbReference>
<dbReference type="InterPro" id="IPR011629">
    <property type="entry name" value="CobW-like_C"/>
</dbReference>
<dbReference type="Gene3D" id="3.40.50.300">
    <property type="entry name" value="P-loop containing nucleotide triphosphate hydrolases"/>
    <property type="match status" value="1"/>
</dbReference>
<dbReference type="CDD" id="cd03112">
    <property type="entry name" value="CobW-like"/>
    <property type="match status" value="1"/>
</dbReference>
<sequence length="291" mass="30995">MTRLPLTVISGYLGAGKTTLINRLLSEDHGLRLLVLVNDFGAINIDAALIETSDDDTIALTNGCVCCTMGADLFMALGDALDRRPRPDHLLVEASGIADPAAIANAAIAEPELSYAGIVTLVDVLNGPGLLDDARIAPQLEQQIRVADLVFLTKGAAPDPALLDRLGRIGARSPQPLPEDGPLAPLLFGILPHPQGRAAAPHPAYVRWHHETDAVIGRAALDDRLTARPEDLYRLKGFVLTDDGPCEVQVVGRNVQVKRGRAERTALVGLGLTGRITTRDIEAWWSGAPTS</sequence>
<evidence type="ECO:0000259" key="2">
    <source>
        <dbReference type="Pfam" id="PF02492"/>
    </source>
</evidence>
<dbReference type="InterPro" id="IPR003495">
    <property type="entry name" value="CobW/HypB/UreG_nucleotide-bd"/>
</dbReference>
<protein>
    <submittedName>
        <fullName evidence="4">GTP-binding protein</fullName>
    </submittedName>
</protein>
<dbReference type="AlphaFoldDB" id="A0A4V3ARP6"/>
<comment type="caution">
    <text evidence="4">The sequence shown here is derived from an EMBL/GenBank/DDBJ whole genome shotgun (WGS) entry which is preliminary data.</text>
</comment>
<evidence type="ECO:0000256" key="1">
    <source>
        <dbReference type="ARBA" id="ARBA00045658"/>
    </source>
</evidence>
<dbReference type="InterPro" id="IPR027417">
    <property type="entry name" value="P-loop_NTPase"/>
</dbReference>
<dbReference type="Pfam" id="PF02492">
    <property type="entry name" value="cobW"/>
    <property type="match status" value="1"/>
</dbReference>
<dbReference type="OrthoDB" id="9808822at2"/>
<comment type="function">
    <text evidence="1">Zinc chaperone that directly transfers zinc cofactor to target proteins, thereby activating them. Zinc is transferred from the CXCC motif in the GTPase domain to the zinc binding site in target proteins in a process requiring GTP hydrolysis.</text>
</comment>
<dbReference type="Proteomes" id="UP000295301">
    <property type="component" value="Unassembled WGS sequence"/>
</dbReference>
<proteinExistence type="predicted"/>
<dbReference type="PANTHER" id="PTHR13748">
    <property type="entry name" value="COBW-RELATED"/>
    <property type="match status" value="1"/>
</dbReference>
<evidence type="ECO:0000313" key="4">
    <source>
        <dbReference type="EMBL" id="TDK47427.1"/>
    </source>
</evidence>
<keyword evidence="5" id="KW-1185">Reference proteome</keyword>
<name>A0A4V3ARP6_9RHOB</name>
<feature type="domain" description="CobW/HypB/UreG nucleotide-binding" evidence="2">
    <location>
        <begin position="5"/>
        <end position="154"/>
    </location>
</feature>
<dbReference type="EMBL" id="SMUV01000065">
    <property type="protein sequence ID" value="TDK47427.1"/>
    <property type="molecule type" value="Genomic_DNA"/>
</dbReference>
<evidence type="ECO:0000259" key="3">
    <source>
        <dbReference type="Pfam" id="PF07683"/>
    </source>
</evidence>
<evidence type="ECO:0000313" key="5">
    <source>
        <dbReference type="Proteomes" id="UP000295301"/>
    </source>
</evidence>
<dbReference type="SUPFAM" id="SSF52540">
    <property type="entry name" value="P-loop containing nucleoside triphosphate hydrolases"/>
    <property type="match status" value="1"/>
</dbReference>
<dbReference type="GO" id="GO:0005737">
    <property type="term" value="C:cytoplasm"/>
    <property type="evidence" value="ECO:0007669"/>
    <property type="project" value="TreeGrafter"/>
</dbReference>
<organism evidence="4 5">
    <name type="scientific">Antarcticimicrobium luteum</name>
    <dbReference type="NCBI Taxonomy" id="2547397"/>
    <lineage>
        <taxon>Bacteria</taxon>
        <taxon>Pseudomonadati</taxon>
        <taxon>Pseudomonadota</taxon>
        <taxon>Alphaproteobacteria</taxon>
        <taxon>Rhodobacterales</taxon>
        <taxon>Paracoccaceae</taxon>
        <taxon>Antarcticimicrobium</taxon>
    </lineage>
</organism>
<gene>
    <name evidence="4" type="ORF">E1832_11115</name>
</gene>